<dbReference type="Gene3D" id="1.10.8.60">
    <property type="match status" value="1"/>
</dbReference>
<reference evidence="8" key="1">
    <citation type="journal article" date="2019" name="Int. J. Syst. Evol. Microbiol.">
        <title>The Global Catalogue of Microorganisms (GCM) 10K type strain sequencing project: providing services to taxonomists for standard genome sequencing and annotation.</title>
        <authorList>
            <consortium name="The Broad Institute Genomics Platform"/>
            <consortium name="The Broad Institute Genome Sequencing Center for Infectious Disease"/>
            <person name="Wu L."/>
            <person name="Ma J."/>
        </authorList>
    </citation>
    <scope>NUCLEOTIDE SEQUENCE [LARGE SCALE GENOMIC DNA]</scope>
    <source>
        <strain evidence="8">CGMCC 1.10759</strain>
    </source>
</reference>
<keyword evidence="8" id="KW-1185">Reference proteome</keyword>
<dbReference type="SUPFAM" id="SSF46689">
    <property type="entry name" value="Homeodomain-like"/>
    <property type="match status" value="1"/>
</dbReference>
<dbReference type="EMBL" id="JBHSDU010000015">
    <property type="protein sequence ID" value="MFC4313837.1"/>
    <property type="molecule type" value="Genomic_DNA"/>
</dbReference>
<gene>
    <name evidence="7" type="ORF">ACFPN2_32485</name>
</gene>
<sequence>MTTRNDRGLEIDKAVIFNDPKSQQILHQMNRVALADAPILIVGETGTGKELLARHVHARSGREGPFIAVNCGAVTQSLAESELFGHQAGSFTGATDSRAGWFEAANGGTLFLDEIGDLPHALQVKLLRVLQEREVVRVGSRKPIAIDVRLVAATNVDLPEAIAAGRFRADLFYRLNVITVNLPPLRDRPGDVLPLARHFVSVYSRRLNATPPLLAPEAARTLQHHPWPGNVRELENVVHAAVLLASDGEIQSRDLRFANLPGSFGAAANAGPLDLISTQLQRLFYEPPPNLHRRLEELTVRRAFVFCGHNQVHTAKLLGMSRNVLRKLLKRFGLIHIQPDATARLPRELPSYVSGTSDSNPR</sequence>
<evidence type="ECO:0000259" key="6">
    <source>
        <dbReference type="PROSITE" id="PS50045"/>
    </source>
</evidence>
<keyword evidence="4" id="KW-0238">DNA-binding</keyword>
<dbReference type="InterPro" id="IPR009057">
    <property type="entry name" value="Homeodomain-like_sf"/>
</dbReference>
<protein>
    <submittedName>
        <fullName evidence="7">Sigma-54 interaction domain-containing protein</fullName>
    </submittedName>
</protein>
<keyword evidence="2" id="KW-0067">ATP-binding</keyword>
<keyword evidence="1" id="KW-0547">Nucleotide-binding</keyword>
<evidence type="ECO:0000256" key="4">
    <source>
        <dbReference type="ARBA" id="ARBA00023125"/>
    </source>
</evidence>
<dbReference type="PROSITE" id="PS00676">
    <property type="entry name" value="SIGMA54_INTERACT_2"/>
    <property type="match status" value="1"/>
</dbReference>
<dbReference type="InterPro" id="IPR003593">
    <property type="entry name" value="AAA+_ATPase"/>
</dbReference>
<dbReference type="Proteomes" id="UP001595904">
    <property type="component" value="Unassembled WGS sequence"/>
</dbReference>
<proteinExistence type="predicted"/>
<dbReference type="PANTHER" id="PTHR32071:SF21">
    <property type="entry name" value="TRANSCRIPTIONAL REGULATORY PROTEIN FLGR"/>
    <property type="match status" value="1"/>
</dbReference>
<dbReference type="Gene3D" id="1.10.10.60">
    <property type="entry name" value="Homeodomain-like"/>
    <property type="match status" value="1"/>
</dbReference>
<dbReference type="RefSeq" id="WP_380604515.1">
    <property type="nucleotide sequence ID" value="NZ_JBHSDU010000015.1"/>
</dbReference>
<dbReference type="InterPro" id="IPR002078">
    <property type="entry name" value="Sigma_54_int"/>
</dbReference>
<dbReference type="SUPFAM" id="SSF52540">
    <property type="entry name" value="P-loop containing nucleoside triphosphate hydrolases"/>
    <property type="match status" value="1"/>
</dbReference>
<dbReference type="Pfam" id="PF25601">
    <property type="entry name" value="AAA_lid_14"/>
    <property type="match status" value="1"/>
</dbReference>
<dbReference type="InterPro" id="IPR027417">
    <property type="entry name" value="P-loop_NTPase"/>
</dbReference>
<dbReference type="InterPro" id="IPR025662">
    <property type="entry name" value="Sigma_54_int_dom_ATP-bd_1"/>
</dbReference>
<dbReference type="PANTHER" id="PTHR32071">
    <property type="entry name" value="TRANSCRIPTIONAL REGULATORY PROTEIN"/>
    <property type="match status" value="1"/>
</dbReference>
<keyword evidence="5" id="KW-0804">Transcription</keyword>
<dbReference type="InterPro" id="IPR025943">
    <property type="entry name" value="Sigma_54_int_dom_ATP-bd_2"/>
</dbReference>
<dbReference type="PROSITE" id="PS00688">
    <property type="entry name" value="SIGMA54_INTERACT_3"/>
    <property type="match status" value="1"/>
</dbReference>
<name>A0ABV8T2A7_9GAMM</name>
<accession>A0ABV8T2A7</accession>
<evidence type="ECO:0000256" key="1">
    <source>
        <dbReference type="ARBA" id="ARBA00022741"/>
    </source>
</evidence>
<keyword evidence="3" id="KW-0805">Transcription regulation</keyword>
<evidence type="ECO:0000256" key="3">
    <source>
        <dbReference type="ARBA" id="ARBA00023015"/>
    </source>
</evidence>
<dbReference type="Gene3D" id="3.40.50.300">
    <property type="entry name" value="P-loop containing nucleotide triphosphate hydrolases"/>
    <property type="match status" value="1"/>
</dbReference>
<dbReference type="CDD" id="cd00009">
    <property type="entry name" value="AAA"/>
    <property type="match status" value="1"/>
</dbReference>
<dbReference type="SMART" id="SM00382">
    <property type="entry name" value="AAA"/>
    <property type="match status" value="1"/>
</dbReference>
<feature type="domain" description="Sigma-54 factor interaction" evidence="6">
    <location>
        <begin position="15"/>
        <end position="243"/>
    </location>
</feature>
<evidence type="ECO:0000256" key="5">
    <source>
        <dbReference type="ARBA" id="ARBA00023163"/>
    </source>
</evidence>
<evidence type="ECO:0000313" key="8">
    <source>
        <dbReference type="Proteomes" id="UP001595904"/>
    </source>
</evidence>
<comment type="caution">
    <text evidence="7">The sequence shown here is derived from an EMBL/GenBank/DDBJ whole genome shotgun (WGS) entry which is preliminary data.</text>
</comment>
<evidence type="ECO:0000256" key="2">
    <source>
        <dbReference type="ARBA" id="ARBA00022840"/>
    </source>
</evidence>
<dbReference type="Pfam" id="PF00158">
    <property type="entry name" value="Sigma54_activat"/>
    <property type="match status" value="1"/>
</dbReference>
<dbReference type="PROSITE" id="PS50045">
    <property type="entry name" value="SIGMA54_INTERACT_4"/>
    <property type="match status" value="1"/>
</dbReference>
<evidence type="ECO:0000313" key="7">
    <source>
        <dbReference type="EMBL" id="MFC4313837.1"/>
    </source>
</evidence>
<dbReference type="InterPro" id="IPR025944">
    <property type="entry name" value="Sigma_54_int_dom_CS"/>
</dbReference>
<dbReference type="InterPro" id="IPR058031">
    <property type="entry name" value="AAA_lid_NorR"/>
</dbReference>
<organism evidence="7 8">
    <name type="scientific">Steroidobacter flavus</name>
    <dbReference type="NCBI Taxonomy" id="1842136"/>
    <lineage>
        <taxon>Bacteria</taxon>
        <taxon>Pseudomonadati</taxon>
        <taxon>Pseudomonadota</taxon>
        <taxon>Gammaproteobacteria</taxon>
        <taxon>Steroidobacterales</taxon>
        <taxon>Steroidobacteraceae</taxon>
        <taxon>Steroidobacter</taxon>
    </lineage>
</organism>
<dbReference type="PROSITE" id="PS00675">
    <property type="entry name" value="SIGMA54_INTERACT_1"/>
    <property type="match status" value="1"/>
</dbReference>